<dbReference type="AlphaFoldDB" id="A0AAU9MYE7"/>
<evidence type="ECO:0000313" key="2">
    <source>
        <dbReference type="EMBL" id="CAH1431682.1"/>
    </source>
</evidence>
<organism evidence="2 3">
    <name type="scientific">Lactuca virosa</name>
    <dbReference type="NCBI Taxonomy" id="75947"/>
    <lineage>
        <taxon>Eukaryota</taxon>
        <taxon>Viridiplantae</taxon>
        <taxon>Streptophyta</taxon>
        <taxon>Embryophyta</taxon>
        <taxon>Tracheophyta</taxon>
        <taxon>Spermatophyta</taxon>
        <taxon>Magnoliopsida</taxon>
        <taxon>eudicotyledons</taxon>
        <taxon>Gunneridae</taxon>
        <taxon>Pentapetalae</taxon>
        <taxon>asterids</taxon>
        <taxon>campanulids</taxon>
        <taxon>Asterales</taxon>
        <taxon>Asteraceae</taxon>
        <taxon>Cichorioideae</taxon>
        <taxon>Cichorieae</taxon>
        <taxon>Lactucinae</taxon>
        <taxon>Lactuca</taxon>
    </lineage>
</organism>
<evidence type="ECO:0000313" key="3">
    <source>
        <dbReference type="Proteomes" id="UP001157418"/>
    </source>
</evidence>
<protein>
    <submittedName>
        <fullName evidence="2">Uncharacterized protein</fullName>
    </submittedName>
</protein>
<keyword evidence="1" id="KW-0812">Transmembrane</keyword>
<gene>
    <name evidence="2" type="ORF">LVIROSA_LOCUS18388</name>
</gene>
<accession>A0AAU9MYE7</accession>
<proteinExistence type="predicted"/>
<keyword evidence="1" id="KW-1133">Transmembrane helix</keyword>
<feature type="transmembrane region" description="Helical" evidence="1">
    <location>
        <begin position="53"/>
        <end position="74"/>
    </location>
</feature>
<feature type="transmembrane region" description="Helical" evidence="1">
    <location>
        <begin position="115"/>
        <end position="133"/>
    </location>
</feature>
<keyword evidence="3" id="KW-1185">Reference proteome</keyword>
<evidence type="ECO:0000256" key="1">
    <source>
        <dbReference type="SAM" id="Phobius"/>
    </source>
</evidence>
<comment type="caution">
    <text evidence="2">The sequence shown here is derived from an EMBL/GenBank/DDBJ whole genome shotgun (WGS) entry which is preliminary data.</text>
</comment>
<keyword evidence="1" id="KW-0472">Membrane</keyword>
<dbReference type="EMBL" id="CAKMRJ010003334">
    <property type="protein sequence ID" value="CAH1431682.1"/>
    <property type="molecule type" value="Genomic_DNA"/>
</dbReference>
<reference evidence="2 3" key="1">
    <citation type="submission" date="2022-01" db="EMBL/GenBank/DDBJ databases">
        <authorList>
            <person name="Xiong W."/>
            <person name="Schranz E."/>
        </authorList>
    </citation>
    <scope>NUCLEOTIDE SEQUENCE [LARGE SCALE GENOMIC DNA]</scope>
</reference>
<name>A0AAU9MYE7_9ASTR</name>
<dbReference type="Proteomes" id="UP001157418">
    <property type="component" value="Unassembled WGS sequence"/>
</dbReference>
<sequence>MSLKVGEKEEDFSVAITGERRRKLCGLAEELGFGWLSLSTLRNSELPKRLEKWSLFISIWVFRVAVWLAILGWLTCRFKYQYWKVSGVHSQMLANILKKDLLNGIQLDLIYAHKVFDVLLSSASLLFVAIFFSNNNVTWKPWMEIDQATLPMLEKVSVIAGKACDDLSWNFDPLPLLPFQVIWHYLENCSSRG</sequence>